<dbReference type="Pfam" id="PF02630">
    <property type="entry name" value="SCO1-SenC"/>
    <property type="match status" value="1"/>
</dbReference>
<dbReference type="GO" id="GO:0033617">
    <property type="term" value="P:mitochondrial respiratory chain complex IV assembly"/>
    <property type="evidence" value="ECO:0007669"/>
    <property type="project" value="TreeGrafter"/>
</dbReference>
<keyword evidence="4" id="KW-1133">Transmembrane helix</keyword>
<feature type="transmembrane region" description="Helical" evidence="4">
    <location>
        <begin position="98"/>
        <end position="118"/>
    </location>
</feature>
<feature type="disulfide bond" description="Redox-active" evidence="3">
    <location>
        <begin position="175"/>
        <end position="179"/>
    </location>
</feature>
<reference evidence="5 6" key="1">
    <citation type="submission" date="2020-07" db="EMBL/GenBank/DDBJ databases">
        <title>The yeast mating-type switching endonuclease HO is a domesticated member of an unorthodox homing genetic element family.</title>
        <authorList>
            <person name="Coughlan A.Y."/>
            <person name="Lombardi L."/>
            <person name="Braun-Galleani S."/>
            <person name="Martos A.R."/>
            <person name="Galeote V."/>
            <person name="Bigey F."/>
            <person name="Dequin S."/>
            <person name="Byrne K.P."/>
            <person name="Wolfe K.H."/>
        </authorList>
    </citation>
    <scope>NUCLEOTIDE SEQUENCE [LARGE SCALE GENOMIC DNA]</scope>
    <source>
        <strain evidence="5 6">NRRL Y-6702</strain>
    </source>
</reference>
<dbReference type="InterPro" id="IPR036249">
    <property type="entry name" value="Thioredoxin-like_sf"/>
</dbReference>
<dbReference type="PANTHER" id="PTHR12151:SF5">
    <property type="entry name" value="AT19154P"/>
    <property type="match status" value="1"/>
</dbReference>
<keyword evidence="3" id="KW-1015">Disulfide bond</keyword>
<proteinExistence type="inferred from homology"/>
<evidence type="ECO:0008006" key="7">
    <source>
        <dbReference type="Google" id="ProtNLM"/>
    </source>
</evidence>
<evidence type="ECO:0000256" key="1">
    <source>
        <dbReference type="ARBA" id="ARBA00010996"/>
    </source>
</evidence>
<evidence type="ECO:0000256" key="2">
    <source>
        <dbReference type="PIRSR" id="PIRSR603782-1"/>
    </source>
</evidence>
<keyword evidence="4" id="KW-0472">Membrane</keyword>
<gene>
    <name evidence="5" type="ORF">HG535_0C02130</name>
</gene>
<dbReference type="FunFam" id="3.40.30.10:FF:000013">
    <property type="entry name" value="Blast:Protein SCO1 homolog, mitochondrial"/>
    <property type="match status" value="1"/>
</dbReference>
<name>A0A7H9B045_ZYGMR</name>
<accession>A0A7H9B045</accession>
<dbReference type="AlphaFoldDB" id="A0A7H9B045"/>
<dbReference type="GO" id="GO:0005739">
    <property type="term" value="C:mitochondrion"/>
    <property type="evidence" value="ECO:0007669"/>
    <property type="project" value="GOC"/>
</dbReference>
<keyword evidence="6" id="KW-1185">Reference proteome</keyword>
<dbReference type="SUPFAM" id="SSF52833">
    <property type="entry name" value="Thioredoxin-like"/>
    <property type="match status" value="1"/>
</dbReference>
<dbReference type="Gene3D" id="3.40.30.10">
    <property type="entry name" value="Glutaredoxin"/>
    <property type="match status" value="1"/>
</dbReference>
<keyword evidence="2" id="KW-0186">Copper</keyword>
<organism evidence="5 6">
    <name type="scientific">Zygotorulaspora mrakii</name>
    <name type="common">Zygosaccharomyces mrakii</name>
    <dbReference type="NCBI Taxonomy" id="42260"/>
    <lineage>
        <taxon>Eukaryota</taxon>
        <taxon>Fungi</taxon>
        <taxon>Dikarya</taxon>
        <taxon>Ascomycota</taxon>
        <taxon>Saccharomycotina</taxon>
        <taxon>Saccharomycetes</taxon>
        <taxon>Saccharomycetales</taxon>
        <taxon>Saccharomycetaceae</taxon>
        <taxon>Zygotorulaspora</taxon>
    </lineage>
</organism>
<evidence type="ECO:0000256" key="4">
    <source>
        <dbReference type="SAM" id="Phobius"/>
    </source>
</evidence>
<dbReference type="GO" id="GO:0034599">
    <property type="term" value="P:cellular response to oxidative stress"/>
    <property type="evidence" value="ECO:0007669"/>
    <property type="project" value="UniProtKB-ARBA"/>
</dbReference>
<dbReference type="CDD" id="cd02968">
    <property type="entry name" value="SCO"/>
    <property type="match status" value="1"/>
</dbReference>
<dbReference type="GO" id="GO:0045454">
    <property type="term" value="P:cell redox homeostasis"/>
    <property type="evidence" value="ECO:0007669"/>
    <property type="project" value="UniProtKB-ARBA"/>
</dbReference>
<sequence length="322" mass="36451">MLRIAGARSIRGGFSRSVYSCLNAIKTESHLEIRSASWNRIRLLSNGARLCDEKGSINTGKELSDVVEKKKKKPLSRIPIGGSVDASSQKLTGNSIEFATWKAAVLIIAVGGGLYYFFSREKKRLETMREAEANRGYGRPVVGGPFKLIDFNGNEFTEKNLLGKFSILYFGFTHCPDICPDELDKLGIWLEDLKQKHGISLQPVFITCDPARDSPAVLKKYLEDFHPDIIGLTGTYDEVKSACKQYRVYFSTPPSVKPGQDYLVDHSIFFYLMDPEGNFVEALGRNYDEKTGVDKILDYCKSYTPKEEREKMNEKWYSFLLK</sequence>
<dbReference type="EMBL" id="CP058606">
    <property type="protein sequence ID" value="QLG71863.1"/>
    <property type="molecule type" value="Genomic_DNA"/>
</dbReference>
<protein>
    <recommendedName>
        <fullName evidence="7">Thioredoxin domain-containing protein</fullName>
    </recommendedName>
</protein>
<dbReference type="OrthoDB" id="270009at2759"/>
<feature type="binding site" evidence="2">
    <location>
        <position position="266"/>
    </location>
    <ligand>
        <name>Cu cation</name>
        <dbReference type="ChEBI" id="CHEBI:23378"/>
    </ligand>
</feature>
<dbReference type="Proteomes" id="UP000509704">
    <property type="component" value="Chromosome 3"/>
</dbReference>
<dbReference type="KEGG" id="zmk:HG535_0C02130"/>
<dbReference type="GeneID" id="59235560"/>
<keyword evidence="2" id="KW-0479">Metal-binding</keyword>
<dbReference type="PANTHER" id="PTHR12151">
    <property type="entry name" value="ELECTRON TRANSPORT PROTIN SCO1/SENC FAMILY MEMBER"/>
    <property type="match status" value="1"/>
</dbReference>
<evidence type="ECO:0000256" key="3">
    <source>
        <dbReference type="PIRSR" id="PIRSR603782-2"/>
    </source>
</evidence>
<keyword evidence="4" id="KW-0812">Transmembrane</keyword>
<dbReference type="GO" id="GO:0005507">
    <property type="term" value="F:copper ion binding"/>
    <property type="evidence" value="ECO:0007669"/>
    <property type="project" value="UniProtKB-ARBA"/>
</dbReference>
<dbReference type="RefSeq" id="XP_037143591.1">
    <property type="nucleotide sequence ID" value="XM_037287696.1"/>
</dbReference>
<feature type="binding site" evidence="2">
    <location>
        <position position="179"/>
    </location>
    <ligand>
        <name>Cu cation</name>
        <dbReference type="ChEBI" id="CHEBI:23378"/>
    </ligand>
</feature>
<evidence type="ECO:0000313" key="6">
    <source>
        <dbReference type="Proteomes" id="UP000509704"/>
    </source>
</evidence>
<dbReference type="InterPro" id="IPR003782">
    <property type="entry name" value="SCO1/SenC"/>
</dbReference>
<comment type="similarity">
    <text evidence="1">Belongs to the SCO1/2 family.</text>
</comment>
<evidence type="ECO:0000313" key="5">
    <source>
        <dbReference type="EMBL" id="QLG71863.1"/>
    </source>
</evidence>
<feature type="binding site" evidence="2">
    <location>
        <position position="175"/>
    </location>
    <ligand>
        <name>Cu cation</name>
        <dbReference type="ChEBI" id="CHEBI:23378"/>
    </ligand>
</feature>